<comment type="caution">
    <text evidence="1">The sequence shown here is derived from an EMBL/GenBank/DDBJ whole genome shotgun (WGS) entry which is preliminary data.</text>
</comment>
<dbReference type="InterPro" id="IPR036770">
    <property type="entry name" value="Ankyrin_rpt-contain_sf"/>
</dbReference>
<dbReference type="EMBL" id="JAVRRR010000595">
    <property type="protein sequence ID" value="KAK5141379.1"/>
    <property type="molecule type" value="Genomic_DNA"/>
</dbReference>
<reference evidence="1 2" key="1">
    <citation type="submission" date="2023-08" db="EMBL/GenBank/DDBJ databases">
        <title>Black Yeasts Isolated from many extreme environments.</title>
        <authorList>
            <person name="Coleine C."/>
            <person name="Stajich J.E."/>
            <person name="Selbmann L."/>
        </authorList>
    </citation>
    <scope>NUCLEOTIDE SEQUENCE [LARGE SCALE GENOMIC DNA]</scope>
    <source>
        <strain evidence="1 2">CCFEE 5386</strain>
    </source>
</reference>
<dbReference type="InterPro" id="IPR002110">
    <property type="entry name" value="Ankyrin_rpt"/>
</dbReference>
<sequence>MDAGDGSSSRFSARAVSELDYEARPTALSSESVRDVGELDHEAHPTAHTDTGGAGTADMAMHISIADCRIEHHAPDKQDAGNHIYSQVCELLGSTDGGSADQYKHFKALLGSRYPKGGTDLAEALGGMITMASEQMVEKPFGTAARLSLLLRAESPEVLDRTRRNAFHMAAGFGRREDFDIVWRTLNAVPDEIRTSCLSAKDLRGWNVLHHAVERPTRTATPAETCHILRSLLKAGAHAILPTRDMNGYNAAHRACLQDKSAAAKLLLREMFNQNLGLLDERTSKSQGWRTCLHIAALYGLPDVATYLV</sequence>
<dbReference type="Gene3D" id="1.25.40.20">
    <property type="entry name" value="Ankyrin repeat-containing domain"/>
    <property type="match status" value="1"/>
</dbReference>
<dbReference type="Pfam" id="PF12796">
    <property type="entry name" value="Ank_2"/>
    <property type="match status" value="1"/>
</dbReference>
<protein>
    <submittedName>
        <fullName evidence="1">Uncharacterized protein</fullName>
    </submittedName>
</protein>
<organism evidence="1 2">
    <name type="scientific">Rachicladosporium monterosium</name>
    <dbReference type="NCBI Taxonomy" id="1507873"/>
    <lineage>
        <taxon>Eukaryota</taxon>
        <taxon>Fungi</taxon>
        <taxon>Dikarya</taxon>
        <taxon>Ascomycota</taxon>
        <taxon>Pezizomycotina</taxon>
        <taxon>Dothideomycetes</taxon>
        <taxon>Dothideomycetidae</taxon>
        <taxon>Cladosporiales</taxon>
        <taxon>Cladosporiaceae</taxon>
        <taxon>Rachicladosporium</taxon>
    </lineage>
</organism>
<name>A0ABR0L1F9_9PEZI</name>
<keyword evidence="2" id="KW-1185">Reference proteome</keyword>
<evidence type="ECO:0000313" key="1">
    <source>
        <dbReference type="EMBL" id="KAK5141379.1"/>
    </source>
</evidence>
<dbReference type="SUPFAM" id="SSF48403">
    <property type="entry name" value="Ankyrin repeat"/>
    <property type="match status" value="1"/>
</dbReference>
<evidence type="ECO:0000313" key="2">
    <source>
        <dbReference type="Proteomes" id="UP001308179"/>
    </source>
</evidence>
<accession>A0ABR0L1F9</accession>
<gene>
    <name evidence="1" type="ORF">LTR32_006040</name>
</gene>
<dbReference type="Proteomes" id="UP001308179">
    <property type="component" value="Unassembled WGS sequence"/>
</dbReference>
<proteinExistence type="predicted"/>